<dbReference type="GO" id="GO:1905515">
    <property type="term" value="P:non-motile cilium assembly"/>
    <property type="evidence" value="ECO:0007669"/>
    <property type="project" value="TreeGrafter"/>
</dbReference>
<dbReference type="GO" id="GO:0005794">
    <property type="term" value="C:Golgi apparatus"/>
    <property type="evidence" value="ECO:0007669"/>
    <property type="project" value="TreeGrafter"/>
</dbReference>
<keyword evidence="6" id="KW-1185">Reference proteome</keyword>
<dbReference type="GO" id="GO:0042073">
    <property type="term" value="P:intraciliary transport"/>
    <property type="evidence" value="ECO:0007669"/>
    <property type="project" value="TreeGrafter"/>
</dbReference>
<comment type="caution">
    <text evidence="5">The sequence shown here is derived from an EMBL/GenBank/DDBJ whole genome shotgun (WGS) entry which is preliminary data.</text>
</comment>
<dbReference type="Pfam" id="PF10498">
    <property type="entry name" value="IFT57"/>
    <property type="match status" value="1"/>
</dbReference>
<proteinExistence type="inferred from homology"/>
<dbReference type="PANTHER" id="PTHR16011">
    <property type="entry name" value="IFT57/HIPPI"/>
    <property type="match status" value="1"/>
</dbReference>
<dbReference type="PANTHER" id="PTHR16011:SF0">
    <property type="entry name" value="INTRAFLAGELLAR TRANSPORT PROTEIN 57 HOMOLOG"/>
    <property type="match status" value="1"/>
</dbReference>
<evidence type="ECO:0000313" key="6">
    <source>
        <dbReference type="Proteomes" id="UP000023152"/>
    </source>
</evidence>
<keyword evidence="4" id="KW-0966">Cell projection</keyword>
<name>X6NNK6_RETFI</name>
<comment type="subcellular location">
    <subcellularLocation>
        <location evidence="1">Cell projection</location>
        <location evidence="1">Cilium</location>
    </subcellularLocation>
</comment>
<dbReference type="OrthoDB" id="423881at2759"/>
<dbReference type="GO" id="GO:0030992">
    <property type="term" value="C:intraciliary transport particle B"/>
    <property type="evidence" value="ECO:0007669"/>
    <property type="project" value="TreeGrafter"/>
</dbReference>
<evidence type="ECO:0000256" key="3">
    <source>
        <dbReference type="ARBA" id="ARBA00023069"/>
    </source>
</evidence>
<protein>
    <submittedName>
        <fullName evidence="5">Uncharacterized protein</fullName>
    </submittedName>
</protein>
<evidence type="ECO:0000313" key="5">
    <source>
        <dbReference type="EMBL" id="ETO27581.1"/>
    </source>
</evidence>
<dbReference type="EMBL" id="ASPP01007167">
    <property type="protein sequence ID" value="ETO27581.1"/>
    <property type="molecule type" value="Genomic_DNA"/>
</dbReference>
<dbReference type="AlphaFoldDB" id="X6NNK6"/>
<comment type="similarity">
    <text evidence="2">Belongs to the IFT57 family.</text>
</comment>
<dbReference type="Proteomes" id="UP000023152">
    <property type="component" value="Unassembled WGS sequence"/>
</dbReference>
<organism evidence="5 6">
    <name type="scientific">Reticulomyxa filosa</name>
    <dbReference type="NCBI Taxonomy" id="46433"/>
    <lineage>
        <taxon>Eukaryota</taxon>
        <taxon>Sar</taxon>
        <taxon>Rhizaria</taxon>
        <taxon>Retaria</taxon>
        <taxon>Foraminifera</taxon>
        <taxon>Monothalamids</taxon>
        <taxon>Reticulomyxidae</taxon>
        <taxon>Reticulomyxa</taxon>
    </lineage>
</organism>
<dbReference type="GO" id="GO:0005815">
    <property type="term" value="C:microtubule organizing center"/>
    <property type="evidence" value="ECO:0007669"/>
    <property type="project" value="TreeGrafter"/>
</dbReference>
<evidence type="ECO:0000256" key="4">
    <source>
        <dbReference type="ARBA" id="ARBA00023273"/>
    </source>
</evidence>
<evidence type="ECO:0000256" key="2">
    <source>
        <dbReference type="ARBA" id="ARBA00009415"/>
    </source>
</evidence>
<dbReference type="GO" id="GO:0005929">
    <property type="term" value="C:cilium"/>
    <property type="evidence" value="ECO:0007669"/>
    <property type="project" value="UniProtKB-SubCell"/>
</dbReference>
<dbReference type="OMA" id="HDMGSEY"/>
<gene>
    <name evidence="5" type="ORF">RFI_09551</name>
</gene>
<dbReference type="InterPro" id="IPR019530">
    <property type="entry name" value="Intra-flagellar_transport_57"/>
</dbReference>
<reference evidence="5 6" key="1">
    <citation type="journal article" date="2013" name="Curr. Biol.">
        <title>The Genome of the Foraminiferan Reticulomyxa filosa.</title>
        <authorList>
            <person name="Glockner G."/>
            <person name="Hulsmann N."/>
            <person name="Schleicher M."/>
            <person name="Noegel A.A."/>
            <person name="Eichinger L."/>
            <person name="Gallinger C."/>
            <person name="Pawlowski J."/>
            <person name="Sierra R."/>
            <person name="Euteneuer U."/>
            <person name="Pillet L."/>
            <person name="Moustafa A."/>
            <person name="Platzer M."/>
            <person name="Groth M."/>
            <person name="Szafranski K."/>
            <person name="Schliwa M."/>
        </authorList>
    </citation>
    <scope>NUCLEOTIDE SEQUENCE [LARGE SCALE GENOMIC DNA]</scope>
</reference>
<evidence type="ECO:0000256" key="1">
    <source>
        <dbReference type="ARBA" id="ARBA00004138"/>
    </source>
</evidence>
<keyword evidence="3" id="KW-0969">Cilium</keyword>
<accession>X6NNK6</accession>
<sequence>MNQSKSKRVKRNIKEENKGNLDEFVLMCDIFDKLQLLNYEELFLKQDKYSSLHVLEHCYFVGCNDSESNQDNPSQKIIQESGEHFVYFKSLVHWLFEVVEASSKEMSKKKMAYWNDLDDPNTISNNILRECKNLGLMNADFSANLLKRGQGLEACVILDFLTTLALNQSHSAKHQIPFQTNKPIYRPARLLITSTDDEIQDTMPKEEIQFDEEVMQNNDESEDENNPYVFHENSAHSTGQEKHKKLTENDVKVDTNSTIGSNANENEWKLEYERVSNELDGIRVDAGVKEWITHCQKIKYYDQAFKQLYPKTFDHLTSFQESIKQFLTRLAGKEE</sequence>